<dbReference type="GO" id="GO:0009306">
    <property type="term" value="P:protein secretion"/>
    <property type="evidence" value="ECO:0007669"/>
    <property type="project" value="InterPro"/>
</dbReference>
<evidence type="ECO:0000256" key="2">
    <source>
        <dbReference type="ARBA" id="ARBA00022692"/>
    </source>
</evidence>
<keyword evidence="2 5" id="KW-0812">Transmembrane</keyword>
<dbReference type="GO" id="GO:0097347">
    <property type="term" value="C:TAM protein secretion complex"/>
    <property type="evidence" value="ECO:0007669"/>
    <property type="project" value="TreeGrafter"/>
</dbReference>
<evidence type="ECO:0000256" key="5">
    <source>
        <dbReference type="SAM" id="Phobius"/>
    </source>
</evidence>
<comment type="caution">
    <text evidence="7">The sequence shown here is derived from an EMBL/GenBank/DDBJ whole genome shotgun (WGS) entry which is preliminary data.</text>
</comment>
<protein>
    <submittedName>
        <fullName evidence="7">Translocation/assembly module TamB</fullName>
    </submittedName>
</protein>
<reference evidence="7" key="1">
    <citation type="submission" date="2021-05" db="EMBL/GenBank/DDBJ databases">
        <title>Energy efficiency and biological interactions define the core microbiome of deep oligotrophic groundwater.</title>
        <authorList>
            <person name="Mehrshad M."/>
            <person name="Lopez-Fernandez M."/>
            <person name="Bell E."/>
            <person name="Bernier-Latmani R."/>
            <person name="Bertilsson S."/>
            <person name="Dopson M."/>
        </authorList>
    </citation>
    <scope>NUCLEOTIDE SEQUENCE</scope>
    <source>
        <strain evidence="7">Modern_marine.mb.64</strain>
    </source>
</reference>
<dbReference type="EMBL" id="JAHJDP010000046">
    <property type="protein sequence ID" value="MBU2691184.1"/>
    <property type="molecule type" value="Genomic_DNA"/>
</dbReference>
<dbReference type="PANTHER" id="PTHR36985">
    <property type="entry name" value="TRANSLOCATION AND ASSEMBLY MODULE SUBUNIT TAMB"/>
    <property type="match status" value="1"/>
</dbReference>
<gene>
    <name evidence="7" type="ORF">KJ970_09655</name>
</gene>
<feature type="domain" description="Translocation and assembly module TamB C-terminal" evidence="6">
    <location>
        <begin position="1184"/>
        <end position="1518"/>
    </location>
</feature>
<sequence>MMTSDTDRERSESRRRRALRYGLTLLIVLVGIGLLAGVLVSTVAPIRNEILAYTIRRVIKVAPGSLSVKSARWRALDSVAISGILWTTPEDTLLAADSLRISIMPLQLLRRDIQVSELSMLGVIADVEAIQSILTIGETPQDPKKAHGASSGFPRAGEIPALPSIAVDQFRLSVTRIRWTKNLMMSEIILGGSIDLLKGHAPDVTLNQCSAKQTDGKWRVDQGELQVDMRRGQAKGRILGQFGTQTIALALSSSQDNRIRIVLSGEEGVLDDNAWGVDLSIRVDRKGIMPETLDVDLVLHTPGIQDISAIPELAGFVQGLPPLEGIKISGKGTVKVGLKPETSLRIEIAPNSWIDGGRASLSYRNDTFQADTLSLAFSDMHIDAFGTLAPDSIWAQAEAHLRGTALLQRLRPEASWPDSLFADLKAVVTGSTKAPAVETDLLAALRFGSLTVDEVRVHYQLRPGEAASLELEVDAMGLMAQTCAELLLSDTLTVHMAPIYIVETGGDTVAKPPSKPEATIRVQRATSETEVSGVTLRGALGDATLGGRYSSSRAGSFRLSWSWPEPPRLLMSRLPLENHVRDSLAARWRRNEMFNIIADGTFTIKGDQRNLQAGGRFILPGPRVWGPLFLPPQAQIGDLGPVRGRFHIASRNEPAESSVAATLDLKETDWIEDGRIVVETNGTVTSIDTLSLRLDGLDLKAEGAIFADSLSLEAQLEAANEGLLRRALGDSTLNASVSVHANLSGAMKSPNVKVGFKGGGSYRRYAVPEISGDLSYQHGRVETQMTAGKGVDLDRIRLDKVTVRAASGADSLLPIQLTLMASGPDLEMFNVLRVHIRPDLAVDLDSLRWVVRGRDLTSLHPFRFGFDQASHTLSISQLDLRGGMGQVRADGFLAPDSSNLRVEIATLLPEKPPFLNLPADLWPQKLDMTLEAHGRNELHGDIEITGFHLADRRDLAARLILDAHEGAVRGSLSVGNASGILLSGKTALPMILSIHPFHSDFGAGDLFAELTLKNAPIPLEYLAAGAEEEKRIVKLDGRVVLGGTLGKPTGELTLRAAFPGWPRLSSYSLNASGELNGSAAADSNSWAHGFTGEPATMRMAMLSPLTSSVTFLKDNKEILTAKAGLPIRFSLHPYTFLIPEGRPMEASVNAEKLDLSDFNGLLPPDVEIGGNVGLQLTASGPANNPDLSGGLLARKFRVSTADGSRTVADATVKLSGTGRKPEIEGQIEILNGVIRIPEEKRALHPIDGEALLWGVEGLHPVSLEESSPGSPGKPKADGMSEPPKLLEMNLNVAVSIPSGLWIRGRGLDVELAGELNVAQKGRTLPTITGELSAVRGQLIFLGRTFSIDSGKVVFFGGDEIDPSIDLVLSARVGDAVITTLFSGTAQQPELAFSSDPEMTEGDIMAFLLFGRPLGELSSNQMDLLQSRAIDVAASYPLAKLEERLSRSLGVDMMSIRRAEGTDTQSTLIVGKYLTPRALLKYEQALDSATSFYINLEYMLSQHFKLQTLTGTQGTSGIEVGWSK</sequence>
<evidence type="ECO:0000259" key="6">
    <source>
        <dbReference type="Pfam" id="PF04357"/>
    </source>
</evidence>
<dbReference type="GO" id="GO:0005886">
    <property type="term" value="C:plasma membrane"/>
    <property type="evidence" value="ECO:0007669"/>
    <property type="project" value="InterPro"/>
</dbReference>
<dbReference type="Pfam" id="PF04357">
    <property type="entry name" value="TamB"/>
    <property type="match status" value="1"/>
</dbReference>
<proteinExistence type="predicted"/>
<evidence type="ECO:0000256" key="1">
    <source>
        <dbReference type="ARBA" id="ARBA00004167"/>
    </source>
</evidence>
<keyword evidence="3 5" id="KW-1133">Transmembrane helix</keyword>
<keyword evidence="4 5" id="KW-0472">Membrane</keyword>
<name>A0A948RX13_UNCEI</name>
<dbReference type="InterPro" id="IPR007452">
    <property type="entry name" value="TamB_C"/>
</dbReference>
<evidence type="ECO:0000256" key="4">
    <source>
        <dbReference type="ARBA" id="ARBA00023136"/>
    </source>
</evidence>
<feature type="transmembrane region" description="Helical" evidence="5">
    <location>
        <begin position="21"/>
        <end position="44"/>
    </location>
</feature>
<evidence type="ECO:0000256" key="3">
    <source>
        <dbReference type="ARBA" id="ARBA00022989"/>
    </source>
</evidence>
<dbReference type="Proteomes" id="UP000777784">
    <property type="component" value="Unassembled WGS sequence"/>
</dbReference>
<comment type="subcellular location">
    <subcellularLocation>
        <location evidence="1">Membrane</location>
        <topology evidence="1">Single-pass membrane protein</topology>
    </subcellularLocation>
</comment>
<evidence type="ECO:0000313" key="7">
    <source>
        <dbReference type="EMBL" id="MBU2691184.1"/>
    </source>
</evidence>
<dbReference type="PANTHER" id="PTHR36985:SF1">
    <property type="entry name" value="TRANSLOCATION AND ASSEMBLY MODULE SUBUNIT TAMB"/>
    <property type="match status" value="1"/>
</dbReference>
<organism evidence="7 8">
    <name type="scientific">Eiseniibacteriota bacterium</name>
    <dbReference type="NCBI Taxonomy" id="2212470"/>
    <lineage>
        <taxon>Bacteria</taxon>
        <taxon>Candidatus Eiseniibacteriota</taxon>
    </lineage>
</organism>
<accession>A0A948RX13</accession>
<evidence type="ECO:0000313" key="8">
    <source>
        <dbReference type="Proteomes" id="UP000777784"/>
    </source>
</evidence>